<name>A0AAW1QDB1_9CHLO</name>
<dbReference type="Proteomes" id="UP001445335">
    <property type="component" value="Unassembled WGS sequence"/>
</dbReference>
<accession>A0AAW1QDB1</accession>
<dbReference type="EMBL" id="JALJOU010000120">
    <property type="protein sequence ID" value="KAK9819390.1"/>
    <property type="molecule type" value="Genomic_DNA"/>
</dbReference>
<evidence type="ECO:0000313" key="2">
    <source>
        <dbReference type="Proteomes" id="UP001445335"/>
    </source>
</evidence>
<reference evidence="1 2" key="1">
    <citation type="journal article" date="2024" name="Nat. Commun.">
        <title>Phylogenomics reveals the evolutionary origins of lichenization in chlorophyte algae.</title>
        <authorList>
            <person name="Puginier C."/>
            <person name="Libourel C."/>
            <person name="Otte J."/>
            <person name="Skaloud P."/>
            <person name="Haon M."/>
            <person name="Grisel S."/>
            <person name="Petersen M."/>
            <person name="Berrin J.G."/>
            <person name="Delaux P.M."/>
            <person name="Dal Grande F."/>
            <person name="Keller J."/>
        </authorList>
    </citation>
    <scope>NUCLEOTIDE SEQUENCE [LARGE SCALE GENOMIC DNA]</scope>
    <source>
        <strain evidence="1 2">SAG 245.80</strain>
    </source>
</reference>
<proteinExistence type="predicted"/>
<evidence type="ECO:0000313" key="1">
    <source>
        <dbReference type="EMBL" id="KAK9819390.1"/>
    </source>
</evidence>
<gene>
    <name evidence="1" type="ORF">WJX81_001105</name>
</gene>
<protein>
    <submittedName>
        <fullName evidence="1">Uncharacterized protein</fullName>
    </submittedName>
</protein>
<keyword evidence="2" id="KW-1185">Reference proteome</keyword>
<organism evidence="1 2">
    <name type="scientific">Elliptochloris bilobata</name>
    <dbReference type="NCBI Taxonomy" id="381761"/>
    <lineage>
        <taxon>Eukaryota</taxon>
        <taxon>Viridiplantae</taxon>
        <taxon>Chlorophyta</taxon>
        <taxon>core chlorophytes</taxon>
        <taxon>Trebouxiophyceae</taxon>
        <taxon>Trebouxiophyceae incertae sedis</taxon>
        <taxon>Elliptochloris clade</taxon>
        <taxon>Elliptochloris</taxon>
    </lineage>
</organism>
<dbReference type="AlphaFoldDB" id="A0AAW1QDB1"/>
<comment type="caution">
    <text evidence="1">The sequence shown here is derived from an EMBL/GenBank/DDBJ whole genome shotgun (WGS) entry which is preliminary data.</text>
</comment>
<sequence length="73" mass="7858">MEVGDWLLAVDREDLFVACNPCDFLVVALESFTPGALGQLYFGNEAGDRLQQHSPGRACAVCTPKGCTPHTSM</sequence>